<evidence type="ECO:0000256" key="1">
    <source>
        <dbReference type="SAM" id="Phobius"/>
    </source>
</evidence>
<feature type="transmembrane region" description="Helical" evidence="1">
    <location>
        <begin position="82"/>
        <end position="101"/>
    </location>
</feature>
<feature type="transmembrane region" description="Helical" evidence="1">
    <location>
        <begin position="54"/>
        <end position="73"/>
    </location>
</feature>
<name>A0ABR9R0Q7_9FIRM</name>
<protein>
    <submittedName>
        <fullName evidence="2">Uncharacterized protein</fullName>
    </submittedName>
</protein>
<reference evidence="2 3" key="1">
    <citation type="submission" date="2020-10" db="EMBL/GenBank/DDBJ databases">
        <title>ChiBAC.</title>
        <authorList>
            <person name="Zenner C."/>
            <person name="Hitch T.C.A."/>
            <person name="Clavel T."/>
        </authorList>
    </citation>
    <scope>NUCLEOTIDE SEQUENCE [LARGE SCALE GENOMIC DNA]</scope>
    <source>
        <strain evidence="2 3">DSM 109015</strain>
    </source>
</reference>
<dbReference type="RefSeq" id="WP_193499740.1">
    <property type="nucleotide sequence ID" value="NZ_JADCKC010000001.1"/>
</dbReference>
<evidence type="ECO:0000313" key="2">
    <source>
        <dbReference type="EMBL" id="MBE5036400.1"/>
    </source>
</evidence>
<dbReference type="EMBL" id="JADCKC010000001">
    <property type="protein sequence ID" value="MBE5036400.1"/>
    <property type="molecule type" value="Genomic_DNA"/>
</dbReference>
<keyword evidence="1" id="KW-1133">Transmembrane helix</keyword>
<gene>
    <name evidence="2" type="ORF">INF35_01090</name>
</gene>
<organism evidence="2 3">
    <name type="scientific">Gemmiger gallinarum</name>
    <dbReference type="NCBI Taxonomy" id="2779354"/>
    <lineage>
        <taxon>Bacteria</taxon>
        <taxon>Bacillati</taxon>
        <taxon>Bacillota</taxon>
        <taxon>Clostridia</taxon>
        <taxon>Eubacteriales</taxon>
        <taxon>Gemmiger</taxon>
    </lineage>
</organism>
<keyword evidence="1" id="KW-0812">Transmembrane</keyword>
<keyword evidence="1" id="KW-0472">Membrane</keyword>
<evidence type="ECO:0000313" key="3">
    <source>
        <dbReference type="Proteomes" id="UP000768567"/>
    </source>
</evidence>
<feature type="transmembrane region" description="Helical" evidence="1">
    <location>
        <begin position="107"/>
        <end position="129"/>
    </location>
</feature>
<comment type="caution">
    <text evidence="2">The sequence shown here is derived from an EMBL/GenBank/DDBJ whole genome shotgun (WGS) entry which is preliminary data.</text>
</comment>
<sequence length="156" mass="17305">MNTIFKSSKLDEMQEIQMLKIEHYGLWLAFWGMLVITVVQASMGAPFRQYAAEGFLMCILAVFELVASLKYGLWDRTGKPSLSINLLAALAAAAITGGSAFVEQGYWPGALLSGGCSFLLTFGLLQLWASLYRKRRAKMDHAEEETASDEEDDSHE</sequence>
<keyword evidence="3" id="KW-1185">Reference proteome</keyword>
<accession>A0ABR9R0Q7</accession>
<proteinExistence type="predicted"/>
<feature type="transmembrane region" description="Helical" evidence="1">
    <location>
        <begin position="21"/>
        <end position="42"/>
    </location>
</feature>
<dbReference type="Proteomes" id="UP000768567">
    <property type="component" value="Unassembled WGS sequence"/>
</dbReference>